<evidence type="ECO:0000313" key="1">
    <source>
        <dbReference type="EMBL" id="CAG9183760.1"/>
    </source>
</evidence>
<dbReference type="RefSeq" id="WP_223994005.1">
    <property type="nucleotide sequence ID" value="NZ_CAJZAG010000012.1"/>
</dbReference>
<name>A0ABM8XTS8_9BURK</name>
<organism evidence="1 2">
    <name type="scientific">Cupriavidus pampae</name>
    <dbReference type="NCBI Taxonomy" id="659251"/>
    <lineage>
        <taxon>Bacteria</taxon>
        <taxon>Pseudomonadati</taxon>
        <taxon>Pseudomonadota</taxon>
        <taxon>Betaproteobacteria</taxon>
        <taxon>Burkholderiales</taxon>
        <taxon>Burkholderiaceae</taxon>
        <taxon>Cupriavidus</taxon>
    </lineage>
</organism>
<protein>
    <recommendedName>
        <fullName evidence="3">Transcriptional regulator</fullName>
    </recommendedName>
</protein>
<proteinExistence type="predicted"/>
<gene>
    <name evidence="1" type="ORF">LMG32289_05411</name>
</gene>
<sequence>MIPHVVWSIRRQVTELARYYDTPSLHAQMVAEARDALDAWLALLVAEDPPSVDDMESAKRLVVGRLFTLCSLVDFPESSEVRQWMESLAAVGLLSGLELSGPE</sequence>
<evidence type="ECO:0000313" key="2">
    <source>
        <dbReference type="Proteomes" id="UP000706525"/>
    </source>
</evidence>
<dbReference type="EMBL" id="CAJZAG010000012">
    <property type="protein sequence ID" value="CAG9183760.1"/>
    <property type="molecule type" value="Genomic_DNA"/>
</dbReference>
<reference evidence="1 2" key="1">
    <citation type="submission" date="2021-08" db="EMBL/GenBank/DDBJ databases">
        <authorList>
            <person name="Peeters C."/>
        </authorList>
    </citation>
    <scope>NUCLEOTIDE SEQUENCE [LARGE SCALE GENOMIC DNA]</scope>
    <source>
        <strain evidence="1 2">LMG 32289</strain>
    </source>
</reference>
<comment type="caution">
    <text evidence="1">The sequence shown here is derived from an EMBL/GenBank/DDBJ whole genome shotgun (WGS) entry which is preliminary data.</text>
</comment>
<dbReference type="Proteomes" id="UP000706525">
    <property type="component" value="Unassembled WGS sequence"/>
</dbReference>
<accession>A0ABM8XTS8</accession>
<evidence type="ECO:0008006" key="3">
    <source>
        <dbReference type="Google" id="ProtNLM"/>
    </source>
</evidence>
<keyword evidence="2" id="KW-1185">Reference proteome</keyword>